<evidence type="ECO:0000256" key="6">
    <source>
        <dbReference type="ARBA" id="ARBA00022989"/>
    </source>
</evidence>
<dbReference type="InterPro" id="IPR014032">
    <property type="entry name" value="Peptidase_A24A_bac"/>
</dbReference>
<feature type="transmembrane region" description="Helical" evidence="10">
    <location>
        <begin position="180"/>
        <end position="213"/>
    </location>
</feature>
<dbReference type="InterPro" id="IPR010627">
    <property type="entry name" value="Prepilin_pept_A24_N"/>
</dbReference>
<keyword evidence="9 13" id="KW-0378">Hydrolase</keyword>
<dbReference type="AlphaFoldDB" id="M1YZF7"/>
<protein>
    <recommendedName>
        <fullName evidence="9">Prepilin leader peptidase/N-methyltransferase</fullName>
        <ecNumber evidence="9">2.1.1.-</ecNumber>
        <ecNumber evidence="9">3.4.23.43</ecNumber>
    </recommendedName>
</protein>
<evidence type="ECO:0000256" key="5">
    <source>
        <dbReference type="ARBA" id="ARBA00022692"/>
    </source>
</evidence>
<evidence type="ECO:0000256" key="9">
    <source>
        <dbReference type="RuleBase" id="RU003794"/>
    </source>
</evidence>
<dbReference type="Gene3D" id="1.20.120.1220">
    <property type="match status" value="1"/>
</dbReference>
<keyword evidence="7 10" id="KW-0472">Membrane</keyword>
<dbReference type="OrthoDB" id="9789291at2"/>
<evidence type="ECO:0000256" key="3">
    <source>
        <dbReference type="ARBA" id="ARBA00022475"/>
    </source>
</evidence>
<proteinExistence type="inferred from homology"/>
<sequence length="254" mass="28714">MTILIFLLGTIIGSFLNVCIHRIPKEESIIFPGSYCPSCSTPLEWYDLVPVLSFLFLKGKCRYCGERISPRCPIVELLNGFIFVMLYSKFRFNLDFIFYTFLFSLFIIITFIDLDYQIIPSTMILFILVGSIVYKILNLMLYSIPVNFVNSLMGLGVSILIFLIIFVVSKGGMGGGDVKLIGVLGFILGISKIFLNIFLSFLAGGIISVLLLVFKIKGKKDPIPFGPFIILGFIITLFWGDKIINWYLVSFLLR</sequence>
<dbReference type="EC" id="3.4.23.43" evidence="9"/>
<dbReference type="GO" id="GO:0008168">
    <property type="term" value="F:methyltransferase activity"/>
    <property type="evidence" value="ECO:0007669"/>
    <property type="project" value="UniProtKB-KW"/>
</dbReference>
<comment type="similarity">
    <text evidence="2 8">Belongs to the peptidase A24 family.</text>
</comment>
<keyword evidence="3" id="KW-1003">Cell membrane</keyword>
<comment type="subcellular location">
    <subcellularLocation>
        <location evidence="1">Cell inner membrane</location>
        <topology evidence="1">Multi-pass membrane protein</topology>
    </subcellularLocation>
    <subcellularLocation>
        <location evidence="9">Cell membrane</location>
        <topology evidence="9">Multi-pass membrane protein</topology>
    </subcellularLocation>
</comment>
<organism evidence="13 14">
    <name type="scientific">[Clostridium] ultunense Esp</name>
    <dbReference type="NCBI Taxonomy" id="1288971"/>
    <lineage>
        <taxon>Bacteria</taxon>
        <taxon>Bacillati</taxon>
        <taxon>Bacillota</taxon>
        <taxon>Tissierellia</taxon>
        <taxon>Tissierellales</taxon>
        <taxon>Tepidimicrobiaceae</taxon>
        <taxon>Schnuerera</taxon>
    </lineage>
</organism>
<dbReference type="EC" id="2.1.1.-" evidence="9"/>
<feature type="domain" description="Prepilin peptidase A24 N-terminal" evidence="12">
    <location>
        <begin position="7"/>
        <end position="90"/>
    </location>
</feature>
<dbReference type="PANTHER" id="PTHR30487">
    <property type="entry name" value="TYPE 4 PREPILIN-LIKE PROTEINS LEADER PEPTIDE-PROCESSING ENZYME"/>
    <property type="match status" value="1"/>
</dbReference>
<dbReference type="GO" id="GO:0005886">
    <property type="term" value="C:plasma membrane"/>
    <property type="evidence" value="ECO:0007669"/>
    <property type="project" value="UniProtKB-SubCell"/>
</dbReference>
<evidence type="ECO:0000256" key="8">
    <source>
        <dbReference type="RuleBase" id="RU003793"/>
    </source>
</evidence>
<evidence type="ECO:0000259" key="12">
    <source>
        <dbReference type="Pfam" id="PF06750"/>
    </source>
</evidence>
<evidence type="ECO:0000256" key="7">
    <source>
        <dbReference type="ARBA" id="ARBA00023136"/>
    </source>
</evidence>
<dbReference type="Pfam" id="PF01478">
    <property type="entry name" value="Peptidase_A24"/>
    <property type="match status" value="1"/>
</dbReference>
<gene>
    <name evidence="13" type="ORF">CUESP1_1824</name>
</gene>
<keyword evidence="6 10" id="KW-1133">Transmembrane helix</keyword>
<evidence type="ECO:0000256" key="10">
    <source>
        <dbReference type="SAM" id="Phobius"/>
    </source>
</evidence>
<dbReference type="PRINTS" id="PR00864">
    <property type="entry name" value="PREPILNPTASE"/>
</dbReference>
<name>M1YZF7_9FIRM</name>
<keyword evidence="9 13" id="KW-0489">Methyltransferase</keyword>
<keyword evidence="9" id="KW-0645">Protease</keyword>
<keyword evidence="9 13" id="KW-0808">Transferase</keyword>
<feature type="transmembrane region" description="Helical" evidence="10">
    <location>
        <begin position="149"/>
        <end position="168"/>
    </location>
</feature>
<feature type="domain" description="Prepilin type IV endopeptidase peptidase" evidence="11">
    <location>
        <begin position="101"/>
        <end position="208"/>
    </location>
</feature>
<dbReference type="EMBL" id="LT669839">
    <property type="protein sequence ID" value="SHD77187.1"/>
    <property type="molecule type" value="Genomic_DNA"/>
</dbReference>
<dbReference type="PANTHER" id="PTHR30487:SF0">
    <property type="entry name" value="PREPILIN LEADER PEPTIDASE_N-METHYLTRANSFERASE-RELATED"/>
    <property type="match status" value="1"/>
</dbReference>
<feature type="transmembrane region" description="Helical" evidence="10">
    <location>
        <begin position="92"/>
        <end position="112"/>
    </location>
</feature>
<keyword evidence="4" id="KW-0997">Cell inner membrane</keyword>
<evidence type="ECO:0000256" key="2">
    <source>
        <dbReference type="ARBA" id="ARBA00005801"/>
    </source>
</evidence>
<keyword evidence="5 9" id="KW-0812">Transmembrane</keyword>
<dbReference type="InterPro" id="IPR000045">
    <property type="entry name" value="Prepilin_IV_endopep_pep"/>
</dbReference>
<dbReference type="GO" id="GO:0032259">
    <property type="term" value="P:methylation"/>
    <property type="evidence" value="ECO:0007669"/>
    <property type="project" value="UniProtKB-KW"/>
</dbReference>
<dbReference type="Pfam" id="PF06750">
    <property type="entry name" value="A24_N_bact"/>
    <property type="match status" value="1"/>
</dbReference>
<dbReference type="MEROPS" id="A24.019"/>
<dbReference type="Proteomes" id="UP000245423">
    <property type="component" value="Chromosome 1"/>
</dbReference>
<evidence type="ECO:0000313" key="13">
    <source>
        <dbReference type="EMBL" id="SHD77187.1"/>
    </source>
</evidence>
<comment type="function">
    <text evidence="9">Plays an essential role in type IV pili and type II pseudopili formation by proteolytically removing the leader sequence from substrate proteins and subsequently monomethylating the alpha-amino group of the newly exposed N-terminal phenylalanine.</text>
</comment>
<dbReference type="InterPro" id="IPR050882">
    <property type="entry name" value="Prepilin_peptidase/N-MTase"/>
</dbReference>
<comment type="catalytic activity">
    <reaction evidence="9">
        <text>Typically cleaves a -Gly-|-Phe- bond to release an N-terminal, basic peptide of 5-8 residues from type IV prepilin, and then N-methylates the new N-terminal amino group, the methyl donor being S-adenosyl-L-methionine.</text>
        <dbReference type="EC" id="3.4.23.43"/>
    </reaction>
</comment>
<evidence type="ECO:0000256" key="1">
    <source>
        <dbReference type="ARBA" id="ARBA00004429"/>
    </source>
</evidence>
<dbReference type="GO" id="GO:0006465">
    <property type="term" value="P:signal peptide processing"/>
    <property type="evidence" value="ECO:0007669"/>
    <property type="project" value="TreeGrafter"/>
</dbReference>
<dbReference type="RefSeq" id="WP_005586058.1">
    <property type="nucleotide sequence ID" value="NZ_LT669839.1"/>
</dbReference>
<accession>M1YZF7</accession>
<dbReference type="HOGENOM" id="CLU_057101_0_1_9"/>
<reference evidence="13 14" key="1">
    <citation type="submission" date="2016-11" db="EMBL/GenBank/DDBJ databases">
        <authorList>
            <person name="Manzoor S."/>
        </authorList>
    </citation>
    <scope>NUCLEOTIDE SEQUENCE [LARGE SCALE GENOMIC DNA]</scope>
    <source>
        <strain evidence="13">Clostridium ultunense strain Esp</strain>
    </source>
</reference>
<feature type="transmembrane region" description="Helical" evidence="10">
    <location>
        <begin position="118"/>
        <end position="137"/>
    </location>
</feature>
<feature type="transmembrane region" description="Helical" evidence="10">
    <location>
        <begin position="225"/>
        <end position="248"/>
    </location>
</feature>
<dbReference type="GO" id="GO:0004190">
    <property type="term" value="F:aspartic-type endopeptidase activity"/>
    <property type="evidence" value="ECO:0007669"/>
    <property type="project" value="UniProtKB-EC"/>
</dbReference>
<evidence type="ECO:0000259" key="11">
    <source>
        <dbReference type="Pfam" id="PF01478"/>
    </source>
</evidence>
<keyword evidence="14" id="KW-1185">Reference proteome</keyword>
<evidence type="ECO:0000313" key="14">
    <source>
        <dbReference type="Proteomes" id="UP000245423"/>
    </source>
</evidence>
<keyword evidence="9" id="KW-0511">Multifunctional enzyme</keyword>
<evidence type="ECO:0000256" key="4">
    <source>
        <dbReference type="ARBA" id="ARBA00022519"/>
    </source>
</evidence>